<dbReference type="SUPFAM" id="SSF89963">
    <property type="entry name" value="YajQ-like"/>
    <property type="match status" value="2"/>
</dbReference>
<proteinExistence type="inferred from homology"/>
<dbReference type="EMBL" id="LFDV01000002">
    <property type="protein sequence ID" value="KTB47612.1"/>
    <property type="molecule type" value="Genomic_DNA"/>
</dbReference>
<keyword evidence="1 3" id="KW-0547">Nucleotide-binding</keyword>
<dbReference type="InterPro" id="IPR007551">
    <property type="entry name" value="YajQ/Smlt4090-like"/>
</dbReference>
<organism evidence="4 5">
    <name type="scientific">Dehalogenimonas alkenigignens</name>
    <dbReference type="NCBI Taxonomy" id="1217799"/>
    <lineage>
        <taxon>Bacteria</taxon>
        <taxon>Bacillati</taxon>
        <taxon>Chloroflexota</taxon>
        <taxon>Dehalococcoidia</taxon>
        <taxon>Dehalococcoidales</taxon>
        <taxon>Dehalococcoidaceae</taxon>
        <taxon>Dehalogenimonas</taxon>
    </lineage>
</organism>
<dbReference type="PANTHER" id="PTHR30476:SF0">
    <property type="entry name" value="UPF0234 PROTEIN YAJQ"/>
    <property type="match status" value="1"/>
</dbReference>
<evidence type="ECO:0000313" key="5">
    <source>
        <dbReference type="Proteomes" id="UP000053947"/>
    </source>
</evidence>
<name>A0A0W0GGC6_9CHLR</name>
<gene>
    <name evidence="4" type="ORF">DEALK_04570</name>
</gene>
<dbReference type="GO" id="GO:0000166">
    <property type="term" value="F:nucleotide binding"/>
    <property type="evidence" value="ECO:0007669"/>
    <property type="project" value="UniProtKB-UniRule"/>
</dbReference>
<dbReference type="OrthoDB" id="9801447at2"/>
<dbReference type="CDD" id="cd11740">
    <property type="entry name" value="YajQ_like"/>
    <property type="match status" value="1"/>
</dbReference>
<reference evidence="4 5" key="1">
    <citation type="submission" date="2015-06" db="EMBL/GenBank/DDBJ databases">
        <title>Genome sequence of the organohalide-respiring Dehalogenimonas alkenigignens type strain (IP3-3T).</title>
        <authorList>
            <person name="Key T.A."/>
            <person name="Richmond D.P."/>
            <person name="Bowman K.S."/>
            <person name="Cho Y.-J."/>
            <person name="Chun J."/>
            <person name="da Costa M.S."/>
            <person name="Rainey F.A."/>
            <person name="Moe W.M."/>
        </authorList>
    </citation>
    <scope>NUCLEOTIDE SEQUENCE [LARGE SCALE GENOMIC DNA]</scope>
    <source>
        <strain evidence="4 5">IP3-3</strain>
    </source>
</reference>
<evidence type="ECO:0000256" key="1">
    <source>
        <dbReference type="ARBA" id="ARBA00022741"/>
    </source>
</evidence>
<dbReference type="STRING" id="1217799.DEALK_04570"/>
<dbReference type="GO" id="GO:0005829">
    <property type="term" value="C:cytosol"/>
    <property type="evidence" value="ECO:0007669"/>
    <property type="project" value="TreeGrafter"/>
</dbReference>
<dbReference type="HAMAP" id="MF_00632">
    <property type="entry name" value="UPF0234"/>
    <property type="match status" value="1"/>
</dbReference>
<dbReference type="InterPro" id="IPR036183">
    <property type="entry name" value="YajQ-like_sf"/>
</dbReference>
<dbReference type="AlphaFoldDB" id="A0A0W0GGC6"/>
<dbReference type="NCBIfam" id="NF003819">
    <property type="entry name" value="PRK05412.1"/>
    <property type="match status" value="1"/>
</dbReference>
<dbReference type="Gene3D" id="3.30.70.990">
    <property type="entry name" value="YajQ-like, domain 2"/>
    <property type="match status" value="1"/>
</dbReference>
<comment type="similarity">
    <text evidence="2 3">Belongs to the YajQ family.</text>
</comment>
<dbReference type="InterPro" id="IPR035570">
    <property type="entry name" value="UPF0234_N"/>
</dbReference>
<dbReference type="InterPro" id="IPR035571">
    <property type="entry name" value="UPF0234-like_C"/>
</dbReference>
<sequence length="163" mass="18423">MPSVDVVSAVDLQALDNAINNVKRDITTRYDFRNIKSEISLNRKEKTIHLESADDLKVKAMTEMLIGQVIRFGLDAKCLDFGKMESTAQGGAEMTVKIKEGIPRELAQKMVKFIKGLKVKVEPAIQEDQLRITGKQIDDLQSVMAQLRAQDYDIPLQFVNMKR</sequence>
<comment type="function">
    <text evidence="3">Nucleotide-binding protein.</text>
</comment>
<dbReference type="Pfam" id="PF04461">
    <property type="entry name" value="YajQ"/>
    <property type="match status" value="1"/>
</dbReference>
<dbReference type="Gene3D" id="3.30.70.860">
    <property type="match status" value="1"/>
</dbReference>
<dbReference type="Proteomes" id="UP000053947">
    <property type="component" value="Unassembled WGS sequence"/>
</dbReference>
<dbReference type="RefSeq" id="WP_058438307.1">
    <property type="nucleotide sequence ID" value="NZ_KQ758903.1"/>
</dbReference>
<keyword evidence="5" id="KW-1185">Reference proteome</keyword>
<comment type="caution">
    <text evidence="4">The sequence shown here is derived from an EMBL/GenBank/DDBJ whole genome shotgun (WGS) entry which is preliminary data.</text>
</comment>
<accession>A0A0W0GGC6</accession>
<evidence type="ECO:0000256" key="3">
    <source>
        <dbReference type="HAMAP-Rule" id="MF_00632"/>
    </source>
</evidence>
<dbReference type="PANTHER" id="PTHR30476">
    <property type="entry name" value="UPF0234 PROTEIN YAJQ"/>
    <property type="match status" value="1"/>
</dbReference>
<evidence type="ECO:0000313" key="4">
    <source>
        <dbReference type="EMBL" id="KTB47612.1"/>
    </source>
</evidence>
<evidence type="ECO:0000256" key="2">
    <source>
        <dbReference type="ARBA" id="ARBA00093450"/>
    </source>
</evidence>
<protein>
    <recommendedName>
        <fullName evidence="3">Nucleotide-binding protein DEALK_04570</fullName>
    </recommendedName>
</protein>